<feature type="signal peptide" evidence="2">
    <location>
        <begin position="1"/>
        <end position="33"/>
    </location>
</feature>
<evidence type="ECO:0008006" key="5">
    <source>
        <dbReference type="Google" id="ProtNLM"/>
    </source>
</evidence>
<reference evidence="3" key="1">
    <citation type="submission" date="2023-10" db="EMBL/GenBank/DDBJ databases">
        <title>Genome assemblies of two species of porcelain crab, Petrolisthes cinctipes and Petrolisthes manimaculis (Anomura: Porcellanidae).</title>
        <authorList>
            <person name="Angst P."/>
        </authorList>
    </citation>
    <scope>NUCLEOTIDE SEQUENCE</scope>
    <source>
        <strain evidence="3">PB745_01</strain>
        <tissue evidence="3">Gill</tissue>
    </source>
</reference>
<feature type="region of interest" description="Disordered" evidence="1">
    <location>
        <begin position="113"/>
        <end position="136"/>
    </location>
</feature>
<name>A0AAE1GGV3_PETCI</name>
<organism evidence="3 4">
    <name type="scientific">Petrolisthes cinctipes</name>
    <name type="common">Flat porcelain crab</name>
    <dbReference type="NCBI Taxonomy" id="88211"/>
    <lineage>
        <taxon>Eukaryota</taxon>
        <taxon>Metazoa</taxon>
        <taxon>Ecdysozoa</taxon>
        <taxon>Arthropoda</taxon>
        <taxon>Crustacea</taxon>
        <taxon>Multicrustacea</taxon>
        <taxon>Malacostraca</taxon>
        <taxon>Eumalacostraca</taxon>
        <taxon>Eucarida</taxon>
        <taxon>Decapoda</taxon>
        <taxon>Pleocyemata</taxon>
        <taxon>Anomura</taxon>
        <taxon>Galatheoidea</taxon>
        <taxon>Porcellanidae</taxon>
        <taxon>Petrolisthes</taxon>
    </lineage>
</organism>
<evidence type="ECO:0000256" key="2">
    <source>
        <dbReference type="SAM" id="SignalP"/>
    </source>
</evidence>
<accession>A0AAE1GGV3</accession>
<evidence type="ECO:0000256" key="1">
    <source>
        <dbReference type="SAM" id="MobiDB-lite"/>
    </source>
</evidence>
<keyword evidence="2" id="KW-0732">Signal</keyword>
<proteinExistence type="predicted"/>
<comment type="caution">
    <text evidence="3">The sequence shown here is derived from an EMBL/GenBank/DDBJ whole genome shotgun (WGS) entry which is preliminary data.</text>
</comment>
<dbReference type="Pfam" id="PF11105">
    <property type="entry name" value="CCAP"/>
    <property type="match status" value="1"/>
</dbReference>
<dbReference type="Proteomes" id="UP001286313">
    <property type="component" value="Unassembled WGS sequence"/>
</dbReference>
<evidence type="ECO:0000313" key="4">
    <source>
        <dbReference type="Proteomes" id="UP001286313"/>
    </source>
</evidence>
<dbReference type="EMBL" id="JAWQEG010000319">
    <property type="protein sequence ID" value="KAK3891665.1"/>
    <property type="molecule type" value="Genomic_DNA"/>
</dbReference>
<sequence length="158" mass="17564">MRGGDGWCVGRAGVVMGSVLLLVLLLSPHHTQAGPVAKRNIDSMLEGKEKRPFCNAFTGCGKKRSDPEMDNMASGSELDALAKHVLAEAKLWEQLQNKMEMMRSLAARMESHPLYRKKRSPDHSSSSSPTHSAQPLTHKASLSFLTHLLYRSIVYKYE</sequence>
<evidence type="ECO:0000313" key="3">
    <source>
        <dbReference type="EMBL" id="KAK3891665.1"/>
    </source>
</evidence>
<protein>
    <recommendedName>
        <fullName evidence="5">Crustacean cardioactive peptide</fullName>
    </recommendedName>
</protein>
<dbReference type="AlphaFoldDB" id="A0AAE1GGV3"/>
<feature type="chain" id="PRO_5042163596" description="Crustacean cardioactive peptide" evidence="2">
    <location>
        <begin position="34"/>
        <end position="158"/>
    </location>
</feature>
<gene>
    <name evidence="3" type="ORF">Pcinc_004460</name>
</gene>
<dbReference type="InterPro" id="IPR024276">
    <property type="entry name" value="CCAP"/>
</dbReference>
<feature type="compositionally biased region" description="Low complexity" evidence="1">
    <location>
        <begin position="123"/>
        <end position="132"/>
    </location>
</feature>
<keyword evidence="4" id="KW-1185">Reference proteome</keyword>